<proteinExistence type="inferred from homology"/>
<name>A0ABU1WA55_9GAMM</name>
<sequence length="212" mass="23016">MTMAQRMLPTWLTLAAIAAATVFGAYHLTHGFRAVTSDQARQRTLAASPRALPTIPLVDSHGQRTELRQIANEHPYTVVALVYTQCTSLCLLTASSEAYLQARLRDADLQKQVGLVTISFDPARDTPEELARYARRVKADAATWTITTVADPSDLDLLLDTFGVVVLPDGAGGYTHNGALFLVDRHGRLFDALDPDAADRAFERLAALVGSP</sequence>
<evidence type="ECO:0000256" key="1">
    <source>
        <dbReference type="ARBA" id="ARBA00010996"/>
    </source>
</evidence>
<evidence type="ECO:0000313" key="3">
    <source>
        <dbReference type="Proteomes" id="UP001251524"/>
    </source>
</evidence>
<dbReference type="SUPFAM" id="SSF52833">
    <property type="entry name" value="Thioredoxin-like"/>
    <property type="match status" value="1"/>
</dbReference>
<dbReference type="Pfam" id="PF02630">
    <property type="entry name" value="SCO1-SenC"/>
    <property type="match status" value="1"/>
</dbReference>
<dbReference type="InterPro" id="IPR036249">
    <property type="entry name" value="Thioredoxin-like_sf"/>
</dbReference>
<dbReference type="CDD" id="cd02968">
    <property type="entry name" value="SCO"/>
    <property type="match status" value="1"/>
</dbReference>
<dbReference type="EMBL" id="JAVDVY010000001">
    <property type="protein sequence ID" value="MDR7134342.1"/>
    <property type="molecule type" value="Genomic_DNA"/>
</dbReference>
<protein>
    <submittedName>
        <fullName evidence="2">Protein SCO1/2</fullName>
    </submittedName>
</protein>
<keyword evidence="3" id="KW-1185">Reference proteome</keyword>
<dbReference type="Proteomes" id="UP001251524">
    <property type="component" value="Unassembled WGS sequence"/>
</dbReference>
<reference evidence="2 3" key="1">
    <citation type="submission" date="2023-07" db="EMBL/GenBank/DDBJ databases">
        <title>Sorghum-associated microbial communities from plants grown in Nebraska, USA.</title>
        <authorList>
            <person name="Schachtman D."/>
        </authorList>
    </citation>
    <scope>NUCLEOTIDE SEQUENCE [LARGE SCALE GENOMIC DNA]</scope>
    <source>
        <strain evidence="2 3">BE198</strain>
    </source>
</reference>
<dbReference type="InterPro" id="IPR003782">
    <property type="entry name" value="SCO1/SenC"/>
</dbReference>
<dbReference type="PANTHER" id="PTHR12151">
    <property type="entry name" value="ELECTRON TRANSPORT PROTIN SCO1/SENC FAMILY MEMBER"/>
    <property type="match status" value="1"/>
</dbReference>
<dbReference type="PANTHER" id="PTHR12151:SF25">
    <property type="entry name" value="LINALOOL DEHYDRATASE_ISOMERASE DOMAIN-CONTAINING PROTEIN"/>
    <property type="match status" value="1"/>
</dbReference>
<dbReference type="Gene3D" id="3.40.30.10">
    <property type="entry name" value="Glutaredoxin"/>
    <property type="match status" value="1"/>
</dbReference>
<comment type="caution">
    <text evidence="2">The sequence shown here is derived from an EMBL/GenBank/DDBJ whole genome shotgun (WGS) entry which is preliminary data.</text>
</comment>
<comment type="similarity">
    <text evidence="1">Belongs to the SCO1/2 family.</text>
</comment>
<gene>
    <name evidence="2" type="ORF">J2X06_001526</name>
</gene>
<accession>A0ABU1WA55</accession>
<organism evidence="2 3">
    <name type="scientific">Lysobacter niastensis</name>
    <dbReference type="NCBI Taxonomy" id="380629"/>
    <lineage>
        <taxon>Bacteria</taxon>
        <taxon>Pseudomonadati</taxon>
        <taxon>Pseudomonadota</taxon>
        <taxon>Gammaproteobacteria</taxon>
        <taxon>Lysobacterales</taxon>
        <taxon>Lysobacteraceae</taxon>
        <taxon>Lysobacter</taxon>
    </lineage>
</organism>
<evidence type="ECO:0000313" key="2">
    <source>
        <dbReference type="EMBL" id="MDR7134342.1"/>
    </source>
</evidence>